<keyword evidence="2" id="KW-1185">Reference proteome</keyword>
<evidence type="ECO:0000313" key="2">
    <source>
        <dbReference type="Proteomes" id="UP000321491"/>
    </source>
</evidence>
<sequence length="208" mass="24578">MKLWLRKLVVAFVAVMTLGIYIPPITLTADADESKDTISEKSNINDERSTTAVSENEIEEEQWDQETFGDFPDLKEVYLEQLTENAKDQAFMKFGPRMIDRLEDEFITDILPAIEDVLEAVIAQADEDELRYYAITEEPARGFGERIFNVYDMRNQSDIVRFHVRRENRPLEGYWFNFHYHLSDDQFETHHNIGEIYWDKNIPPKWMS</sequence>
<dbReference type="Pfam" id="PF14005">
    <property type="entry name" value="YpjP"/>
    <property type="match status" value="1"/>
</dbReference>
<dbReference type="AlphaFoldDB" id="A0A511UWB6"/>
<proteinExistence type="predicted"/>
<reference evidence="1 2" key="1">
    <citation type="submission" date="2019-07" db="EMBL/GenBank/DDBJ databases">
        <title>Whole genome shotgun sequence of Cerasibacillus quisquiliarum NBRC 102429.</title>
        <authorList>
            <person name="Hosoyama A."/>
            <person name="Uohara A."/>
            <person name="Ohji S."/>
            <person name="Ichikawa N."/>
        </authorList>
    </citation>
    <scope>NUCLEOTIDE SEQUENCE [LARGE SCALE GENOMIC DNA]</scope>
    <source>
        <strain evidence="1 2">NBRC 102429</strain>
    </source>
</reference>
<dbReference type="InterPro" id="IPR025616">
    <property type="entry name" value="YpjP"/>
</dbReference>
<organism evidence="1 2">
    <name type="scientific">Cerasibacillus quisquiliarum</name>
    <dbReference type="NCBI Taxonomy" id="227865"/>
    <lineage>
        <taxon>Bacteria</taxon>
        <taxon>Bacillati</taxon>
        <taxon>Bacillota</taxon>
        <taxon>Bacilli</taxon>
        <taxon>Bacillales</taxon>
        <taxon>Bacillaceae</taxon>
        <taxon>Cerasibacillus</taxon>
    </lineage>
</organism>
<gene>
    <name evidence="1" type="primary">ypjP</name>
    <name evidence="1" type="ORF">CQU01_11120</name>
</gene>
<accession>A0A511UWB6</accession>
<dbReference type="RefSeq" id="WP_146936557.1">
    <property type="nucleotide sequence ID" value="NZ_BJXW01000011.1"/>
</dbReference>
<dbReference type="EMBL" id="BJXW01000011">
    <property type="protein sequence ID" value="GEN30874.1"/>
    <property type="molecule type" value="Genomic_DNA"/>
</dbReference>
<dbReference type="OrthoDB" id="2435352at2"/>
<comment type="caution">
    <text evidence="1">The sequence shown here is derived from an EMBL/GenBank/DDBJ whole genome shotgun (WGS) entry which is preliminary data.</text>
</comment>
<evidence type="ECO:0000313" key="1">
    <source>
        <dbReference type="EMBL" id="GEN30874.1"/>
    </source>
</evidence>
<evidence type="ECO:0008006" key="3">
    <source>
        <dbReference type="Google" id="ProtNLM"/>
    </source>
</evidence>
<dbReference type="Proteomes" id="UP000321491">
    <property type="component" value="Unassembled WGS sequence"/>
</dbReference>
<name>A0A511UWB6_9BACI</name>
<protein>
    <recommendedName>
        <fullName evidence="3">YpjP-like protein</fullName>
    </recommendedName>
</protein>